<sequence>MKSGSAGAYYVLEFVKSKAASHDSGCRLPSSSSFSSISHCSGIPVAPGEMPKASKVSSNYCCGDYHACLNHHRSEVHQQQTTLSYPDFEPDFTVTVRRDRVTKQFHCLRCVAAYKDPRSLRRHARKSCLGYSSHLTEEDTNDVDIRASPYSGPILRSHEPPQPKIPNVTRTQRAQIRYYHSRGLWGPIEIVNYVGCEERGYVYAVRNDYGDNLANDPLYLEGKVGDIVNVDETKILAFPKVESTGVEVRSKHENNDDVRFRRAESEEEVESLCLETVLNQTPSHKIARSRTTSSLSSLTDFEEEISPEELDVEQEAQTSDQTPMTLQAKRERLSPSPQPIMSGSSSSTFNEPAHVPNPPRQPQPSPPSLTTQSEPEVQVCPVAAFLQSVKPLQPALLPILHEFGVVNGETLDALAAMPNLWAEAGDELKRLGMKSFEWLLIKNALEKRASC</sequence>
<evidence type="ECO:0008006" key="4">
    <source>
        <dbReference type="Google" id="ProtNLM"/>
    </source>
</evidence>
<proteinExistence type="predicted"/>
<dbReference type="EMBL" id="OZ037944">
    <property type="protein sequence ID" value="CAL1694612.1"/>
    <property type="molecule type" value="Genomic_DNA"/>
</dbReference>
<feature type="compositionally biased region" description="Pro residues" evidence="1">
    <location>
        <begin position="355"/>
        <end position="367"/>
    </location>
</feature>
<organism evidence="2 3">
    <name type="scientific">Somion occarium</name>
    <dbReference type="NCBI Taxonomy" id="3059160"/>
    <lineage>
        <taxon>Eukaryota</taxon>
        <taxon>Fungi</taxon>
        <taxon>Dikarya</taxon>
        <taxon>Basidiomycota</taxon>
        <taxon>Agaricomycotina</taxon>
        <taxon>Agaricomycetes</taxon>
        <taxon>Polyporales</taxon>
        <taxon>Cerrenaceae</taxon>
        <taxon>Somion</taxon>
    </lineage>
</organism>
<name>A0ABP1CIX0_9APHY</name>
<feature type="compositionally biased region" description="Low complexity" evidence="1">
    <location>
        <begin position="289"/>
        <end position="299"/>
    </location>
</feature>
<evidence type="ECO:0000313" key="2">
    <source>
        <dbReference type="EMBL" id="CAL1694612.1"/>
    </source>
</evidence>
<keyword evidence="3" id="KW-1185">Reference proteome</keyword>
<feature type="compositionally biased region" description="Polar residues" evidence="1">
    <location>
        <begin position="315"/>
        <end position="325"/>
    </location>
</feature>
<gene>
    <name evidence="2" type="ORF">GFSPODELE1_LOCUS394</name>
</gene>
<evidence type="ECO:0000313" key="3">
    <source>
        <dbReference type="Proteomes" id="UP001497453"/>
    </source>
</evidence>
<evidence type="ECO:0000256" key="1">
    <source>
        <dbReference type="SAM" id="MobiDB-lite"/>
    </source>
</evidence>
<accession>A0ABP1CIX0</accession>
<reference evidence="3" key="1">
    <citation type="submission" date="2024-04" db="EMBL/GenBank/DDBJ databases">
        <authorList>
            <person name="Shaw F."/>
            <person name="Minotto A."/>
        </authorList>
    </citation>
    <scope>NUCLEOTIDE SEQUENCE [LARGE SCALE GENOMIC DNA]</scope>
</reference>
<dbReference type="Proteomes" id="UP001497453">
    <property type="component" value="Chromosome 1"/>
</dbReference>
<feature type="region of interest" description="Disordered" evidence="1">
    <location>
        <begin position="282"/>
        <end position="375"/>
    </location>
</feature>
<feature type="compositionally biased region" description="Acidic residues" evidence="1">
    <location>
        <begin position="300"/>
        <end position="314"/>
    </location>
</feature>
<protein>
    <recommendedName>
        <fullName evidence="4">C2H2-type domain-containing protein</fullName>
    </recommendedName>
</protein>